<organism evidence="5 6">
    <name type="scientific">Turnera subulata</name>
    <dbReference type="NCBI Taxonomy" id="218843"/>
    <lineage>
        <taxon>Eukaryota</taxon>
        <taxon>Viridiplantae</taxon>
        <taxon>Streptophyta</taxon>
        <taxon>Embryophyta</taxon>
        <taxon>Tracheophyta</taxon>
        <taxon>Spermatophyta</taxon>
        <taxon>Magnoliopsida</taxon>
        <taxon>eudicotyledons</taxon>
        <taxon>Gunneridae</taxon>
        <taxon>Pentapetalae</taxon>
        <taxon>rosids</taxon>
        <taxon>fabids</taxon>
        <taxon>Malpighiales</taxon>
        <taxon>Passifloraceae</taxon>
        <taxon>Turnera</taxon>
    </lineage>
</organism>
<name>A0A9Q0GKW1_9ROSI</name>
<keyword evidence="6" id="KW-1185">Reference proteome</keyword>
<dbReference type="Gene3D" id="3.10.129.10">
    <property type="entry name" value="Hotdog Thioesterase"/>
    <property type="match status" value="1"/>
</dbReference>
<dbReference type="CDD" id="cd03440">
    <property type="entry name" value="hot_dog"/>
    <property type="match status" value="1"/>
</dbReference>
<dbReference type="Pfam" id="PF03061">
    <property type="entry name" value="4HBT"/>
    <property type="match status" value="1"/>
</dbReference>
<keyword evidence="3" id="KW-0812">Transmembrane</keyword>
<comment type="caution">
    <text evidence="5">The sequence shown here is derived from an EMBL/GenBank/DDBJ whole genome shotgun (WGS) entry which is preliminary data.</text>
</comment>
<feature type="transmembrane region" description="Helical" evidence="3">
    <location>
        <begin position="6"/>
        <end position="29"/>
    </location>
</feature>
<gene>
    <name evidence="5" type="ORF">Tsubulata_048597</name>
</gene>
<dbReference type="EMBL" id="JAKUCV010000075">
    <property type="protein sequence ID" value="KAJ4851348.1"/>
    <property type="molecule type" value="Genomic_DNA"/>
</dbReference>
<dbReference type="SUPFAM" id="SSF54637">
    <property type="entry name" value="Thioesterase/thiol ester dehydrase-isomerase"/>
    <property type="match status" value="1"/>
</dbReference>
<dbReference type="InterPro" id="IPR006683">
    <property type="entry name" value="Thioestr_dom"/>
</dbReference>
<reference evidence="5" key="2">
    <citation type="journal article" date="2023" name="Plants (Basel)">
        <title>Annotation of the Turnera subulata (Passifloraceae) Draft Genome Reveals the S-Locus Evolved after the Divergence of Turneroideae from Passifloroideae in a Stepwise Manner.</title>
        <authorList>
            <person name="Henning P.M."/>
            <person name="Roalson E.H."/>
            <person name="Mir W."/>
            <person name="McCubbin A.G."/>
            <person name="Shore J.S."/>
        </authorList>
    </citation>
    <scope>NUCLEOTIDE SEQUENCE</scope>
    <source>
        <strain evidence="5">F60SS</strain>
    </source>
</reference>
<dbReference type="GO" id="GO:0047617">
    <property type="term" value="F:fatty acyl-CoA hydrolase activity"/>
    <property type="evidence" value="ECO:0007669"/>
    <property type="project" value="InterPro"/>
</dbReference>
<evidence type="ECO:0000256" key="2">
    <source>
        <dbReference type="ARBA" id="ARBA00022801"/>
    </source>
</evidence>
<dbReference type="InterPro" id="IPR029069">
    <property type="entry name" value="HotDog_dom_sf"/>
</dbReference>
<keyword evidence="3" id="KW-0472">Membrane</keyword>
<keyword evidence="2" id="KW-0378">Hydrolase</keyword>
<proteinExistence type="inferred from homology"/>
<dbReference type="AlphaFoldDB" id="A0A9Q0GKW1"/>
<feature type="domain" description="Thioesterase" evidence="4">
    <location>
        <begin position="5"/>
        <end position="79"/>
    </location>
</feature>
<evidence type="ECO:0000259" key="4">
    <source>
        <dbReference type="Pfam" id="PF03061"/>
    </source>
</evidence>
<reference evidence="5" key="1">
    <citation type="submission" date="2022-02" db="EMBL/GenBank/DDBJ databases">
        <authorList>
            <person name="Henning P.M."/>
            <person name="McCubbin A.G."/>
            <person name="Shore J.S."/>
        </authorList>
    </citation>
    <scope>NUCLEOTIDE SEQUENCE</scope>
    <source>
        <strain evidence="5">F60SS</strain>
        <tissue evidence="5">Leaves</tissue>
    </source>
</reference>
<evidence type="ECO:0000313" key="6">
    <source>
        <dbReference type="Proteomes" id="UP001141552"/>
    </source>
</evidence>
<evidence type="ECO:0000256" key="1">
    <source>
        <dbReference type="ARBA" id="ARBA00008324"/>
    </source>
</evidence>
<comment type="similarity">
    <text evidence="1">Belongs to the thioesterase PaaI family.</text>
</comment>
<sequence>MDDSNGNWHVGAIAASIDIIGLLAVYSFVNDARISTNFSISYHSTAKLHEEVEIEARATGNRELMASVVAEVWRKSDGQLIASGKEWTMSASRLTSKL</sequence>
<dbReference type="Proteomes" id="UP001141552">
    <property type="component" value="Unassembled WGS sequence"/>
</dbReference>
<dbReference type="PANTHER" id="PTHR21660">
    <property type="entry name" value="THIOESTERASE SUPERFAMILY MEMBER-RELATED"/>
    <property type="match status" value="1"/>
</dbReference>
<evidence type="ECO:0000313" key="5">
    <source>
        <dbReference type="EMBL" id="KAJ4851348.1"/>
    </source>
</evidence>
<dbReference type="InterPro" id="IPR039298">
    <property type="entry name" value="ACOT13"/>
</dbReference>
<keyword evidence="3" id="KW-1133">Transmembrane helix</keyword>
<dbReference type="PANTHER" id="PTHR21660:SF1">
    <property type="entry name" value="ACYL-COENZYME A THIOESTERASE 13"/>
    <property type="match status" value="1"/>
</dbReference>
<dbReference type="OrthoDB" id="46529at2759"/>
<protein>
    <recommendedName>
        <fullName evidence="4">Thioesterase domain-containing protein</fullName>
    </recommendedName>
</protein>
<accession>A0A9Q0GKW1</accession>
<evidence type="ECO:0000256" key="3">
    <source>
        <dbReference type="SAM" id="Phobius"/>
    </source>
</evidence>